<organism evidence="2 3">
    <name type="scientific">Ruoffia tabacinasalis</name>
    <dbReference type="NCBI Taxonomy" id="87458"/>
    <lineage>
        <taxon>Bacteria</taxon>
        <taxon>Bacillati</taxon>
        <taxon>Bacillota</taxon>
        <taxon>Bacilli</taxon>
        <taxon>Lactobacillales</taxon>
        <taxon>Aerococcaceae</taxon>
        <taxon>Ruoffia</taxon>
    </lineage>
</organism>
<dbReference type="InterPro" id="IPR004360">
    <property type="entry name" value="Glyas_Fos-R_dOase_dom"/>
</dbReference>
<protein>
    <submittedName>
        <fullName evidence="2">VOC family protein</fullName>
    </submittedName>
</protein>
<evidence type="ECO:0000313" key="3">
    <source>
        <dbReference type="Proteomes" id="UP000306420"/>
    </source>
</evidence>
<dbReference type="InterPro" id="IPR037523">
    <property type="entry name" value="VOC_core"/>
</dbReference>
<sequence>MNRINLIALGVKDIGRAMKFYKDIGFKTYEEADNPPIVFFDKDGTKLELFSLKALAKDINPTNPPVINTGFSGITLAINFKTKVEVDEFVKLVESAGGPIAKYPEPTDWGGYSGYFQDLDGYYWEVAYGDSWKFDDNNMLVIE</sequence>
<proteinExistence type="predicted"/>
<evidence type="ECO:0000259" key="1">
    <source>
        <dbReference type="PROSITE" id="PS51819"/>
    </source>
</evidence>
<dbReference type="Pfam" id="PF00903">
    <property type="entry name" value="Glyoxalase"/>
    <property type="match status" value="1"/>
</dbReference>
<accession>A0A5R9EIV3</accession>
<dbReference type="SUPFAM" id="SSF54593">
    <property type="entry name" value="Glyoxalase/Bleomycin resistance protein/Dihydroxybiphenyl dioxygenase"/>
    <property type="match status" value="1"/>
</dbReference>
<gene>
    <name evidence="2" type="ORF">FEZ33_03445</name>
</gene>
<dbReference type="EMBL" id="VBSP01000007">
    <property type="protein sequence ID" value="TLQ48837.1"/>
    <property type="molecule type" value="Genomic_DNA"/>
</dbReference>
<reference evidence="2 3" key="1">
    <citation type="submission" date="2019-05" db="EMBL/GenBank/DDBJ databases">
        <title>The metagenome of a microbial culture collection derived from dairy environment covers the genomic content of the human microbiome.</title>
        <authorList>
            <person name="Roder T."/>
            <person name="Wuthrich D."/>
            <person name="Sattari Z."/>
            <person name="Von Ah U."/>
            <person name="Bar C."/>
            <person name="Ronchi F."/>
            <person name="Macpherson A.J."/>
            <person name="Ganal-Vonarburg S.C."/>
            <person name="Bruggmann R."/>
            <person name="Vergeres G."/>
        </authorList>
    </citation>
    <scope>NUCLEOTIDE SEQUENCE [LARGE SCALE GENOMIC DNA]</scope>
    <source>
        <strain evidence="2 3">FAM 24227</strain>
    </source>
</reference>
<dbReference type="AlphaFoldDB" id="A0A5R9EIV3"/>
<dbReference type="PROSITE" id="PS51819">
    <property type="entry name" value="VOC"/>
    <property type="match status" value="1"/>
</dbReference>
<dbReference type="Proteomes" id="UP000306420">
    <property type="component" value="Unassembled WGS sequence"/>
</dbReference>
<dbReference type="PANTHER" id="PTHR36503">
    <property type="entry name" value="BLR2520 PROTEIN"/>
    <property type="match status" value="1"/>
</dbReference>
<dbReference type="PANTHER" id="PTHR36503:SF1">
    <property type="entry name" value="BLR2520 PROTEIN"/>
    <property type="match status" value="1"/>
</dbReference>
<comment type="caution">
    <text evidence="2">The sequence shown here is derived from an EMBL/GenBank/DDBJ whole genome shotgun (WGS) entry which is preliminary data.</text>
</comment>
<dbReference type="RefSeq" id="WP_138404002.1">
    <property type="nucleotide sequence ID" value="NZ_VBSP01000007.1"/>
</dbReference>
<feature type="domain" description="VOC" evidence="1">
    <location>
        <begin position="3"/>
        <end position="129"/>
    </location>
</feature>
<dbReference type="Gene3D" id="3.10.180.10">
    <property type="entry name" value="2,3-Dihydroxybiphenyl 1,2-Dioxygenase, domain 1"/>
    <property type="match status" value="1"/>
</dbReference>
<dbReference type="OrthoDB" id="9796521at2"/>
<evidence type="ECO:0000313" key="2">
    <source>
        <dbReference type="EMBL" id="TLQ48837.1"/>
    </source>
</evidence>
<dbReference type="InterPro" id="IPR029068">
    <property type="entry name" value="Glyas_Bleomycin-R_OHBP_Dase"/>
</dbReference>
<name>A0A5R9EIV3_9LACT</name>